<evidence type="ECO:0000256" key="6">
    <source>
        <dbReference type="ARBA" id="ARBA00033773"/>
    </source>
</evidence>
<proteinExistence type="inferred from homology"/>
<dbReference type="OrthoDB" id="75950at2759"/>
<evidence type="ECO:0000259" key="9">
    <source>
        <dbReference type="Pfam" id="PF13868"/>
    </source>
</evidence>
<feature type="coiled-coil region" evidence="7">
    <location>
        <begin position="75"/>
        <end position="120"/>
    </location>
</feature>
<dbReference type="AlphaFoldDB" id="A0A7G2CN07"/>
<protein>
    <recommendedName>
        <fullName evidence="6">Cilia- and flagella-associated protein 53</fullName>
    </recommendedName>
</protein>
<gene>
    <name evidence="10" type="ORF">ADEAN_000833800</name>
</gene>
<evidence type="ECO:0000256" key="8">
    <source>
        <dbReference type="SAM" id="MobiDB-lite"/>
    </source>
</evidence>
<keyword evidence="4" id="KW-0966">Cell projection</keyword>
<evidence type="ECO:0000313" key="10">
    <source>
        <dbReference type="EMBL" id="CAD2220815.1"/>
    </source>
</evidence>
<evidence type="ECO:0000256" key="1">
    <source>
        <dbReference type="ARBA" id="ARBA00004138"/>
    </source>
</evidence>
<evidence type="ECO:0000256" key="4">
    <source>
        <dbReference type="ARBA" id="ARBA00023273"/>
    </source>
</evidence>
<keyword evidence="3" id="KW-0969">Cilium</keyword>
<dbReference type="InterPro" id="IPR043596">
    <property type="entry name" value="CFAP53/TCHP"/>
</dbReference>
<evidence type="ECO:0000256" key="2">
    <source>
        <dbReference type="ARBA" id="ARBA00023054"/>
    </source>
</evidence>
<keyword evidence="2 7" id="KW-0175">Coiled coil</keyword>
<feature type="coiled-coil region" evidence="7">
    <location>
        <begin position="147"/>
        <end position="177"/>
    </location>
</feature>
<feature type="domain" description="Trichohyalin-plectin-homology" evidence="9">
    <location>
        <begin position="131"/>
        <end position="465"/>
    </location>
</feature>
<accession>A0A7G2CN07</accession>
<dbReference type="EMBL" id="LR877162">
    <property type="protein sequence ID" value="CAD2220815.1"/>
    <property type="molecule type" value="Genomic_DNA"/>
</dbReference>
<dbReference type="Proteomes" id="UP000515908">
    <property type="component" value="Chromosome 18"/>
</dbReference>
<evidence type="ECO:0000313" key="11">
    <source>
        <dbReference type="Proteomes" id="UP000515908"/>
    </source>
</evidence>
<dbReference type="InterPro" id="IPR043597">
    <property type="entry name" value="TPH_dom"/>
</dbReference>
<dbReference type="GO" id="GO:0005929">
    <property type="term" value="C:cilium"/>
    <property type="evidence" value="ECO:0007669"/>
    <property type="project" value="UniProtKB-SubCell"/>
</dbReference>
<comment type="subcellular location">
    <subcellularLocation>
        <location evidence="1">Cell projection</location>
        <location evidence="1">Cilium</location>
    </subcellularLocation>
</comment>
<evidence type="ECO:0000256" key="3">
    <source>
        <dbReference type="ARBA" id="ARBA00023069"/>
    </source>
</evidence>
<feature type="region of interest" description="Disordered" evidence="8">
    <location>
        <begin position="305"/>
        <end position="331"/>
    </location>
</feature>
<keyword evidence="11" id="KW-1185">Reference proteome</keyword>
<organism evidence="10 11">
    <name type="scientific">Angomonas deanei</name>
    <dbReference type="NCBI Taxonomy" id="59799"/>
    <lineage>
        <taxon>Eukaryota</taxon>
        <taxon>Discoba</taxon>
        <taxon>Euglenozoa</taxon>
        <taxon>Kinetoplastea</taxon>
        <taxon>Metakinetoplastina</taxon>
        <taxon>Trypanosomatida</taxon>
        <taxon>Trypanosomatidae</taxon>
        <taxon>Strigomonadinae</taxon>
        <taxon>Angomonas</taxon>
    </lineage>
</organism>
<dbReference type="Pfam" id="PF13868">
    <property type="entry name" value="TPH"/>
    <property type="match status" value="1"/>
</dbReference>
<evidence type="ECO:0000256" key="7">
    <source>
        <dbReference type="SAM" id="Coils"/>
    </source>
</evidence>
<dbReference type="PANTHER" id="PTHR31183:SF1">
    <property type="entry name" value="CILIA- AND FLAGELLA-ASSOCIATED PROTEIN 53"/>
    <property type="match status" value="1"/>
</dbReference>
<reference evidence="10 11" key="1">
    <citation type="submission" date="2020-08" db="EMBL/GenBank/DDBJ databases">
        <authorList>
            <person name="Newling K."/>
            <person name="Davey J."/>
            <person name="Forrester S."/>
        </authorList>
    </citation>
    <scope>NUCLEOTIDE SEQUENCE [LARGE SCALE GENOMIC DNA]</scope>
    <source>
        <strain evidence="11">Crithidia deanei Carvalho (ATCC PRA-265)</strain>
    </source>
</reference>
<comment type="similarity">
    <text evidence="5">Belongs to the CFAP53 family.</text>
</comment>
<sequence length="490" mass="59745">MSRVNAAAAVEARQRREQFMQDFNASKAVEQRDRLKADWEVKGDTKIAQRQVLQKLDRIQAQHKDTLVARRARLAELLLREKERYEQMMSGLAETDDERRERLIRKARELREKREEQKKIDNQSRHDRLFREKIDPLRLAESRLKVMQVADERYQQLELLKQRREEEKAEEEYFNQQAAEAQRLANERAQRDLELRYQRTERLKGDLASQVEGNRMRRDMERQEKERDDAEFYRLLHEERVVEAQKKAAQRSERERIGQEMRDLNEELERARKQEYEQLKKEDRELLDSILAEIAVEKQRAQEEKLERKNKQKQQMEDMQRQMAQKKEDDHSLDKLWEEANEREWAKREKQWNADQKRRDQLLRNILIARRQQVMDKRQQRREEQEQLKQEHAAFLDSLQNVDDIDEKERQRRMAMLKETQQYLDMQIAQKRQQKEEEHLEWLHGLTDQEALEKENEDRIARELAALEAARPDRYRNIPLLPPKSRNQPF</sequence>
<dbReference type="VEuPathDB" id="TriTrypDB:ADEAN_000833800"/>
<dbReference type="PANTHER" id="PTHR31183">
    <property type="entry name" value="TRICHOPLEIN KERATIN FILAMENT-BINDING PROTEIN FAMILY MEMBER"/>
    <property type="match status" value="1"/>
</dbReference>
<name>A0A7G2CN07_9TRYP</name>
<feature type="region of interest" description="Disordered" evidence="8">
    <location>
        <begin position="471"/>
        <end position="490"/>
    </location>
</feature>
<evidence type="ECO:0000256" key="5">
    <source>
        <dbReference type="ARBA" id="ARBA00033747"/>
    </source>
</evidence>